<evidence type="ECO:0000313" key="7">
    <source>
        <dbReference type="EMBL" id="SCG66112.1"/>
    </source>
</evidence>
<feature type="transmembrane region" description="Helical" evidence="5">
    <location>
        <begin position="67"/>
        <end position="86"/>
    </location>
</feature>
<evidence type="ECO:0000256" key="2">
    <source>
        <dbReference type="ARBA" id="ARBA00022692"/>
    </source>
</evidence>
<evidence type="ECO:0000256" key="4">
    <source>
        <dbReference type="ARBA" id="ARBA00023136"/>
    </source>
</evidence>
<dbReference type="Proteomes" id="UP000198221">
    <property type="component" value="Chromosome I"/>
</dbReference>
<evidence type="ECO:0000256" key="5">
    <source>
        <dbReference type="SAM" id="Phobius"/>
    </source>
</evidence>
<protein>
    <submittedName>
        <fullName evidence="7">Uncharacterized membrane protein YgaE, UPF0421/DUF939 family</fullName>
    </submittedName>
</protein>
<evidence type="ECO:0000256" key="3">
    <source>
        <dbReference type="ARBA" id="ARBA00022989"/>
    </source>
</evidence>
<feature type="transmembrane region" description="Helical" evidence="5">
    <location>
        <begin position="116"/>
        <end position="134"/>
    </location>
</feature>
<evidence type="ECO:0000259" key="6">
    <source>
        <dbReference type="Pfam" id="PF13515"/>
    </source>
</evidence>
<feature type="transmembrane region" description="Helical" evidence="5">
    <location>
        <begin position="93"/>
        <end position="110"/>
    </location>
</feature>
<feature type="transmembrane region" description="Helical" evidence="5">
    <location>
        <begin position="37"/>
        <end position="61"/>
    </location>
</feature>
<name>A0A1C5J6B3_9ACTN</name>
<proteinExistence type="predicted"/>
<evidence type="ECO:0000256" key="1">
    <source>
        <dbReference type="ARBA" id="ARBA00004141"/>
    </source>
</evidence>
<evidence type="ECO:0000313" key="8">
    <source>
        <dbReference type="Proteomes" id="UP000198221"/>
    </source>
</evidence>
<dbReference type="GO" id="GO:0016020">
    <property type="term" value="C:membrane"/>
    <property type="evidence" value="ECO:0007669"/>
    <property type="project" value="UniProtKB-SubCell"/>
</dbReference>
<feature type="transmembrane region" description="Helical" evidence="5">
    <location>
        <begin position="164"/>
        <end position="185"/>
    </location>
</feature>
<dbReference type="Pfam" id="PF13515">
    <property type="entry name" value="FUSC_2"/>
    <property type="match status" value="1"/>
</dbReference>
<keyword evidence="4 5" id="KW-0472">Membrane</keyword>
<sequence>MAAERGDLSRPNAAAGHAKDLAAKARRHGGEAGRLRLRLFTIILFVAAQCGLAATLSWGLAHDVLGRPAPIFAPSAAVGTIVAALGQRALRTAEMLLGVGLGLLVSDFLIRSLGFGPWQIGLVVMLAIAVALLMTGRSGALVAQAGSTAVLIATFSHVQQGLEWARIVDAGVGGAIGLAVVALLLPINPMRILERAVAPVAATLHTQLREVAHALARRDPDRAIRALDQLTGMEPDLARLHEALAGAEEVTTIAPLRWQRRIDVKHYRRGIQHIDRVILGCRALARWAATTLQYDEPVPEELPGAVDRLAEAIQLLRREARAGGPFDQTRNAVLDGARLAGQAYHRGVKPFSDAVVIQLRTMASDLLRATGYEPETANRMVREAATS</sequence>
<dbReference type="RefSeq" id="WP_231929299.1">
    <property type="nucleotide sequence ID" value="NZ_LT607754.1"/>
</dbReference>
<feature type="domain" description="Integral membrane bound transporter" evidence="6">
    <location>
        <begin position="60"/>
        <end position="180"/>
    </location>
</feature>
<keyword evidence="2 5" id="KW-0812">Transmembrane</keyword>
<comment type="subcellular location">
    <subcellularLocation>
        <location evidence="1">Membrane</location>
        <topology evidence="1">Multi-pass membrane protein</topology>
    </subcellularLocation>
</comment>
<accession>A0A1C5J6B3</accession>
<keyword evidence="3 5" id="KW-1133">Transmembrane helix</keyword>
<keyword evidence="8" id="KW-1185">Reference proteome</keyword>
<reference evidence="8" key="1">
    <citation type="submission" date="2016-06" db="EMBL/GenBank/DDBJ databases">
        <authorList>
            <person name="Varghese N."/>
            <person name="Submissions Spin"/>
        </authorList>
    </citation>
    <scope>NUCLEOTIDE SEQUENCE [LARGE SCALE GENOMIC DNA]</scope>
    <source>
        <strain evidence="8">DSM 43819</strain>
    </source>
</reference>
<organism evidence="7 8">
    <name type="scientific">Micromonospora inositola</name>
    <dbReference type="NCBI Taxonomy" id="47865"/>
    <lineage>
        <taxon>Bacteria</taxon>
        <taxon>Bacillati</taxon>
        <taxon>Actinomycetota</taxon>
        <taxon>Actinomycetes</taxon>
        <taxon>Micromonosporales</taxon>
        <taxon>Micromonosporaceae</taxon>
        <taxon>Micromonospora</taxon>
    </lineage>
</organism>
<dbReference type="EMBL" id="LT607754">
    <property type="protein sequence ID" value="SCG66112.1"/>
    <property type="molecule type" value="Genomic_DNA"/>
</dbReference>
<dbReference type="InterPro" id="IPR049453">
    <property type="entry name" value="Memb_transporter_dom"/>
</dbReference>
<dbReference type="AlphaFoldDB" id="A0A1C5J6B3"/>
<gene>
    <name evidence="7" type="ORF">GA0070613_4102</name>
</gene>